<dbReference type="GO" id="GO:0016477">
    <property type="term" value="P:cell migration"/>
    <property type="evidence" value="ECO:0007669"/>
    <property type="project" value="TreeGrafter"/>
</dbReference>
<dbReference type="PROSITE" id="PS51547">
    <property type="entry name" value="C2_PI3K"/>
    <property type="match status" value="1"/>
</dbReference>
<dbReference type="PROSITE" id="PS50290">
    <property type="entry name" value="PI3_4_KINASE_3"/>
    <property type="match status" value="1"/>
</dbReference>
<dbReference type="Ensembl" id="ENSEBUT00000026867.1">
    <property type="protein sequence ID" value="ENSEBUP00000026290.1"/>
    <property type="gene ID" value="ENSEBUG00000016177.1"/>
</dbReference>
<dbReference type="OMA" id="WDCDRRF"/>
<dbReference type="GO" id="GO:0016303">
    <property type="term" value="F:1-phosphatidylinositol-3-kinase activity"/>
    <property type="evidence" value="ECO:0007669"/>
    <property type="project" value="TreeGrafter"/>
</dbReference>
<dbReference type="Gene3D" id="1.25.40.70">
    <property type="entry name" value="Phosphatidylinositol 3-kinase, accessory domain (PIK)"/>
    <property type="match status" value="1"/>
</dbReference>
<proteinExistence type="inferred from homology"/>
<dbReference type="InterPro" id="IPR011009">
    <property type="entry name" value="Kinase-like_dom_sf"/>
</dbReference>
<dbReference type="InterPro" id="IPR002420">
    <property type="entry name" value="PI3K-type_C2_dom"/>
</dbReference>
<dbReference type="InterPro" id="IPR045580">
    <property type="entry name" value="PIK3CG_ABD"/>
</dbReference>
<dbReference type="PROSITE" id="PS00916">
    <property type="entry name" value="PI3_4_KINASE_2"/>
    <property type="match status" value="1"/>
</dbReference>
<dbReference type="FunFam" id="3.30.1010.10:FF:000008">
    <property type="entry name" value="Phosphatidylinositol 4,5-bisphosphate 3-kinase catalytic subunit gamma"/>
    <property type="match status" value="1"/>
</dbReference>
<evidence type="ECO:0000259" key="9">
    <source>
        <dbReference type="PROSITE" id="PS51544"/>
    </source>
</evidence>
<dbReference type="PROSITE" id="PS00915">
    <property type="entry name" value="PI3_4_KINASE_1"/>
    <property type="match status" value="1"/>
</dbReference>
<dbReference type="GO" id="GO:0005944">
    <property type="term" value="C:phosphatidylinositol 3-kinase complex, class IB"/>
    <property type="evidence" value="ECO:0007669"/>
    <property type="project" value="TreeGrafter"/>
</dbReference>
<dbReference type="SMART" id="SM00145">
    <property type="entry name" value="PI3Ka"/>
    <property type="match status" value="1"/>
</dbReference>
<organism evidence="13 14">
    <name type="scientific">Eptatretus burgeri</name>
    <name type="common">Inshore hagfish</name>
    <dbReference type="NCBI Taxonomy" id="7764"/>
    <lineage>
        <taxon>Eukaryota</taxon>
        <taxon>Metazoa</taxon>
        <taxon>Chordata</taxon>
        <taxon>Craniata</taxon>
        <taxon>Vertebrata</taxon>
        <taxon>Cyclostomata</taxon>
        <taxon>Myxini</taxon>
        <taxon>Myxiniformes</taxon>
        <taxon>Myxinidae</taxon>
        <taxon>Eptatretinae</taxon>
        <taxon>Eptatretus</taxon>
    </lineage>
</organism>
<dbReference type="GO" id="GO:0043491">
    <property type="term" value="P:phosphatidylinositol 3-kinase/protein kinase B signal transduction"/>
    <property type="evidence" value="ECO:0007669"/>
    <property type="project" value="TreeGrafter"/>
</dbReference>
<dbReference type="UniPathway" id="UPA00220"/>
<feature type="domain" description="PI3K-ABD" evidence="9">
    <location>
        <begin position="60"/>
        <end position="167"/>
    </location>
</feature>
<dbReference type="Ensembl" id="ENSEBUT00000026880.1">
    <property type="protein sequence ID" value="ENSEBUP00000026304.1"/>
    <property type="gene ID" value="ENSEBUG00000016177.1"/>
</dbReference>
<protein>
    <submittedName>
        <fullName evidence="13">Phosphatidylinositol-4,5-bisphosphate 3-kinase, catalytic subunit gamma</fullName>
    </submittedName>
</protein>
<dbReference type="Pfam" id="PF00613">
    <property type="entry name" value="PI3Ka"/>
    <property type="match status" value="1"/>
</dbReference>
<feature type="domain" description="PI3K/PI4K catalytic" evidence="8">
    <location>
        <begin position="802"/>
        <end position="1083"/>
    </location>
</feature>
<evidence type="ECO:0000313" key="14">
    <source>
        <dbReference type="Proteomes" id="UP000694388"/>
    </source>
</evidence>
<dbReference type="InterPro" id="IPR015433">
    <property type="entry name" value="PI3/4_kinase"/>
</dbReference>
<comment type="catalytic activity">
    <reaction evidence="7">
        <text>a 1,2-diacyl-sn-glycero-3-phospho-(1D-myo-inositol-4,5-bisphosphate) + ATP = a 1,2-diacyl-sn-glycero-3-phospho-(1D-myo-inositol-3,4,5-trisphosphate) + ADP + H(+)</text>
        <dbReference type="Rhea" id="RHEA:21292"/>
        <dbReference type="ChEBI" id="CHEBI:15378"/>
        <dbReference type="ChEBI" id="CHEBI:30616"/>
        <dbReference type="ChEBI" id="CHEBI:57836"/>
        <dbReference type="ChEBI" id="CHEBI:58456"/>
        <dbReference type="ChEBI" id="CHEBI:456216"/>
        <dbReference type="EC" id="2.7.1.153"/>
    </reaction>
    <physiologicalReaction direction="left-to-right" evidence="7">
        <dbReference type="Rhea" id="RHEA:21293"/>
    </physiologicalReaction>
</comment>
<dbReference type="SUPFAM" id="SSF49562">
    <property type="entry name" value="C2 domain (Calcium/lipid-binding domain, CaLB)"/>
    <property type="match status" value="1"/>
</dbReference>
<name>A0A8C4R831_EPTBU</name>
<dbReference type="PANTHER" id="PTHR10048:SF99">
    <property type="entry name" value="PHOSPHATIDYLINOSITOL 4,5-BISPHOSPHATE 3-KINASE CATALYTIC SUBUNIT GAMMA ISOFORM"/>
    <property type="match status" value="1"/>
</dbReference>
<dbReference type="InterPro" id="IPR042236">
    <property type="entry name" value="PI3K_accessory_sf"/>
</dbReference>
<dbReference type="InterPro" id="IPR036940">
    <property type="entry name" value="PI3/4_kinase_cat_sf"/>
</dbReference>
<dbReference type="Pfam" id="PF00454">
    <property type="entry name" value="PI3_PI4_kinase"/>
    <property type="match status" value="1"/>
</dbReference>
<dbReference type="PROSITE" id="PS51546">
    <property type="entry name" value="PI3K_RBD"/>
    <property type="match status" value="1"/>
</dbReference>
<dbReference type="FunFam" id="1.10.1070.11:FF:000010">
    <property type="entry name" value="Phosphatidylinositol 4,5-bisphosphate 3-kinase catalytic subunit gamma isoform"/>
    <property type="match status" value="1"/>
</dbReference>
<dbReference type="Gene3D" id="1.10.1070.11">
    <property type="entry name" value="Phosphatidylinositol 3-/4-kinase, catalytic domain"/>
    <property type="match status" value="1"/>
</dbReference>
<dbReference type="InterPro" id="IPR029071">
    <property type="entry name" value="Ubiquitin-like_domsf"/>
</dbReference>
<evidence type="ECO:0000259" key="12">
    <source>
        <dbReference type="PROSITE" id="PS51547"/>
    </source>
</evidence>
<dbReference type="Pfam" id="PF00792">
    <property type="entry name" value="PI3K_C2"/>
    <property type="match status" value="1"/>
</dbReference>
<dbReference type="Gene3D" id="3.10.20.770">
    <property type="match status" value="1"/>
</dbReference>
<evidence type="ECO:0000256" key="4">
    <source>
        <dbReference type="ARBA" id="ARBA00022741"/>
    </source>
</evidence>
<dbReference type="GO" id="GO:0005737">
    <property type="term" value="C:cytoplasm"/>
    <property type="evidence" value="ECO:0007669"/>
    <property type="project" value="UniProtKB-ARBA"/>
</dbReference>
<evidence type="ECO:0000259" key="11">
    <source>
        <dbReference type="PROSITE" id="PS51546"/>
    </source>
</evidence>
<dbReference type="InterPro" id="IPR001263">
    <property type="entry name" value="PI3K_accessory_dom"/>
</dbReference>
<dbReference type="SUPFAM" id="SSF48371">
    <property type="entry name" value="ARM repeat"/>
    <property type="match status" value="1"/>
</dbReference>
<keyword evidence="4" id="KW-0547">Nucleotide-binding</keyword>
<comment type="pathway">
    <text evidence="1">Phospholipid metabolism; phosphatidylinositol phosphate biosynthesis.</text>
</comment>
<dbReference type="PROSITE" id="PS51545">
    <property type="entry name" value="PIK_HELICAL"/>
    <property type="match status" value="1"/>
</dbReference>
<keyword evidence="5" id="KW-0418">Kinase</keyword>
<comment type="similarity">
    <text evidence="2">Belongs to the PI3/PI4-kinase family. Type III PI4K subfamily.</text>
</comment>
<dbReference type="InterPro" id="IPR016024">
    <property type="entry name" value="ARM-type_fold"/>
</dbReference>
<dbReference type="SMART" id="SM00144">
    <property type="entry name" value="PI3K_rbd"/>
    <property type="match status" value="1"/>
</dbReference>
<dbReference type="Gene3D" id="3.30.1010.10">
    <property type="entry name" value="Phosphatidylinositol 3-kinase Catalytic Subunit, Chain A, domain 4"/>
    <property type="match status" value="1"/>
</dbReference>
<dbReference type="AlphaFoldDB" id="A0A8C4R831"/>
<dbReference type="SUPFAM" id="SSF56112">
    <property type="entry name" value="Protein kinase-like (PK-like)"/>
    <property type="match status" value="1"/>
</dbReference>
<dbReference type="Pfam" id="PF19710">
    <property type="entry name" value="PIK3CG_ABD"/>
    <property type="match status" value="1"/>
</dbReference>
<feature type="domain" description="PIK helical" evidence="10">
    <location>
        <begin position="552"/>
        <end position="731"/>
    </location>
</feature>
<reference evidence="13" key="1">
    <citation type="submission" date="2025-05" db="UniProtKB">
        <authorList>
            <consortium name="Ensembl"/>
        </authorList>
    </citation>
    <scope>IDENTIFICATION</scope>
</reference>
<evidence type="ECO:0000256" key="1">
    <source>
        <dbReference type="ARBA" id="ARBA00004805"/>
    </source>
</evidence>
<dbReference type="SMART" id="SM00146">
    <property type="entry name" value="PI3Kc"/>
    <property type="match status" value="1"/>
</dbReference>
<evidence type="ECO:0000256" key="5">
    <source>
        <dbReference type="ARBA" id="ARBA00022777"/>
    </source>
</evidence>
<dbReference type="InterPro" id="IPR003113">
    <property type="entry name" value="PI3K_ABD"/>
</dbReference>
<dbReference type="Pfam" id="PF00794">
    <property type="entry name" value="PI3K_rbd"/>
    <property type="match status" value="1"/>
</dbReference>
<dbReference type="Ensembl" id="ENSEBUT00000026896.1">
    <property type="protein sequence ID" value="ENSEBUP00000026320.1"/>
    <property type="gene ID" value="ENSEBUG00000016177.1"/>
</dbReference>
<dbReference type="GO" id="GO:0035005">
    <property type="term" value="F:1-phosphatidylinositol-4-phosphate 3-kinase activity"/>
    <property type="evidence" value="ECO:0007669"/>
    <property type="project" value="TreeGrafter"/>
</dbReference>
<keyword evidence="14" id="KW-1185">Reference proteome</keyword>
<dbReference type="InterPro" id="IPR035892">
    <property type="entry name" value="C2_domain_sf"/>
</dbReference>
<dbReference type="FunFam" id="1.25.40.70:FF:000006">
    <property type="entry name" value="Phosphatidylinositol 4,5-bisphosphate 3-kinase catalytic subunit gamma isoform"/>
    <property type="match status" value="1"/>
</dbReference>
<dbReference type="GO" id="GO:0046934">
    <property type="term" value="F:1-phosphatidylinositol-4,5-bisphosphate 3-kinase activity"/>
    <property type="evidence" value="ECO:0007669"/>
    <property type="project" value="UniProtKB-EC"/>
</dbReference>
<dbReference type="PANTHER" id="PTHR10048">
    <property type="entry name" value="PHOSPHATIDYLINOSITOL KINASE"/>
    <property type="match status" value="1"/>
</dbReference>
<dbReference type="Ensembl" id="ENSEBUT00000026852.1">
    <property type="protein sequence ID" value="ENSEBUP00000026276.1"/>
    <property type="gene ID" value="ENSEBUG00000016177.1"/>
</dbReference>
<accession>A0A8C4R831</accession>
<dbReference type="InterPro" id="IPR000403">
    <property type="entry name" value="PI3/4_kinase_cat_dom"/>
</dbReference>
<evidence type="ECO:0000259" key="8">
    <source>
        <dbReference type="PROSITE" id="PS50290"/>
    </source>
</evidence>
<dbReference type="Gene3D" id="2.60.40.150">
    <property type="entry name" value="C2 domain"/>
    <property type="match status" value="1"/>
</dbReference>
<dbReference type="SUPFAM" id="SSF54236">
    <property type="entry name" value="Ubiquitin-like"/>
    <property type="match status" value="1"/>
</dbReference>
<dbReference type="InterPro" id="IPR000341">
    <property type="entry name" value="PI3K_Ras-bd_dom"/>
</dbReference>
<dbReference type="SMART" id="SM00142">
    <property type="entry name" value="PI3K_C2"/>
    <property type="match status" value="1"/>
</dbReference>
<evidence type="ECO:0000256" key="2">
    <source>
        <dbReference type="ARBA" id="ARBA00006209"/>
    </source>
</evidence>
<dbReference type="GO" id="GO:0005943">
    <property type="term" value="C:phosphatidylinositol 3-kinase complex, class IA"/>
    <property type="evidence" value="ECO:0007669"/>
    <property type="project" value="TreeGrafter"/>
</dbReference>
<evidence type="ECO:0000259" key="10">
    <source>
        <dbReference type="PROSITE" id="PS51545"/>
    </source>
</evidence>
<dbReference type="GeneTree" id="ENSGT00940000156858"/>
<dbReference type="PROSITE" id="PS51544">
    <property type="entry name" value="PI3K_ABD"/>
    <property type="match status" value="1"/>
</dbReference>
<dbReference type="GO" id="GO:0048015">
    <property type="term" value="P:phosphatidylinositol-mediated signaling"/>
    <property type="evidence" value="ECO:0007669"/>
    <property type="project" value="TreeGrafter"/>
</dbReference>
<keyword evidence="6" id="KW-0067">ATP-binding</keyword>
<evidence type="ECO:0000256" key="6">
    <source>
        <dbReference type="ARBA" id="ARBA00022840"/>
    </source>
</evidence>
<dbReference type="GO" id="GO:0040012">
    <property type="term" value="P:regulation of locomotion"/>
    <property type="evidence" value="ECO:0007669"/>
    <property type="project" value="UniProtKB-ARBA"/>
</dbReference>
<dbReference type="GO" id="GO:0005524">
    <property type="term" value="F:ATP binding"/>
    <property type="evidence" value="ECO:0007669"/>
    <property type="project" value="UniProtKB-KW"/>
</dbReference>
<evidence type="ECO:0000256" key="7">
    <source>
        <dbReference type="ARBA" id="ARBA00023981"/>
    </source>
</evidence>
<feature type="domain" description="PI3K-RBD" evidence="11">
    <location>
        <begin position="243"/>
        <end position="335"/>
    </location>
</feature>
<dbReference type="InterPro" id="IPR018936">
    <property type="entry name" value="PI3/4_kinase_CS"/>
</dbReference>
<keyword evidence="3" id="KW-0808">Transferase</keyword>
<dbReference type="GO" id="GO:0005886">
    <property type="term" value="C:plasma membrane"/>
    <property type="evidence" value="ECO:0007669"/>
    <property type="project" value="TreeGrafter"/>
</dbReference>
<feature type="domain" description="C2 PI3K-type" evidence="12">
    <location>
        <begin position="383"/>
        <end position="537"/>
    </location>
</feature>
<dbReference type="Proteomes" id="UP000694388">
    <property type="component" value="Unplaced"/>
</dbReference>
<evidence type="ECO:0000256" key="3">
    <source>
        <dbReference type="ARBA" id="ARBA00022679"/>
    </source>
</evidence>
<evidence type="ECO:0000313" key="13">
    <source>
        <dbReference type="Ensembl" id="ENSEBUP00000026263.1"/>
    </source>
</evidence>
<dbReference type="Ensembl" id="ENSEBUT00000026839.1">
    <property type="protein sequence ID" value="ENSEBUP00000026263.1"/>
    <property type="gene ID" value="ENSEBUG00000016177.1"/>
</dbReference>
<sequence length="1108" mass="126993">MVRRIPKENHTCDRVYSPFHLVKTSQMGETDKNPLASHLSFKSRHHRQGMRPHTFNHFAGVEVLTLEFVLPSDGQSENAGETLRLDIPGNITVAQMKAHVWSQAMDKNVLAKLYQNASVNAFVMMYQKKGQWYEIYDSQQIVQTLDCVAYWKALRSQSCRIHIKERMKESDESCRFQAELDHMLGIAMHDLCSSNDDELEFTRRKLTTARRLEVLNRDRMQYAADPWIVTTALPSYLQERIPNNELFLTLHRGNSSQKIKIKADVFPGTILRMFLQKVDKKKELYDVPEGCTADSFMLKVCGREDYLLGDVSIRDFHWVRCCLRNKQEIQLEVVIPPDPTNDRVEVEDWPLVDDCTGMTGMHEQLTLIDKDHEQVFTISLWDCSHKFRLKLVGVDIMVLPRELEASEVYVEASICHGLNVLATVCTPVQPSAEEVVWNMWLEFDIKVRDLPRGARLNLSLWGRKGSCKSRLLYYVNLLLIDHRSLLRQGEFILYMWRHPDKGEAQGSIEADKISSATNPDNEDSMAVRFVLNTYCFPVALPKGRISEPPAERPAVLHPGSNEHQRLEEIVESDPLRPLSNEDRALLWQQRYQCISRPKALPKLLRSVDWGSVEAVLETCMLLERCEDSCLDVEVAMELLDCHLVDEGVRTIAVQRLDELANDHVLRFLLQLVQALKFEPYHDSALARFLIKRSLRSKRIGHFLFWYLRSEVADSPHYRQRFAVVLEAYLRGCGHAVLQDLHNQIKVISCLQDVAVRIKAMIPDRNDIPASVTSYLRELLHEAPFPDCFRVPYDPCLIAGKLQVEKCKIMASKKKPLWLEFSCVGLSSFSEGSIGIIFKHGDDLRQDMLILQILVLMEAIWESQSLHLYLLPYGCISTGNNIGMIQIVQDGTTIAKIQQSKVGNTGAFKDEVLHQWLQEKSPNQDQLVLEKFVHSCAGYCVATYVLGIGDRHNDNIMITGSGNLFHIDFGHILGNTKSILGVNRERVPFVLTPDFLYVMGASRKETSACFNNFQEICMKAYLALRQHTDLLITLFSMMALTGMPELSCKKDIEYMREALMVSRREGDAKKHFLEQIEICRDKGWTVQLNWFIHLFLGIKQGSPGKNNLL</sequence>